<gene>
    <name evidence="1" type="ORF">METEAL_37860</name>
</gene>
<dbReference type="EMBL" id="AP027080">
    <property type="protein sequence ID" value="BDU74612.1"/>
    <property type="molecule type" value="Genomic_DNA"/>
</dbReference>
<sequence length="29" mass="3023">MGLWVCFAMALSVPVGADAVLKLARAQTC</sequence>
<keyword evidence="2" id="KW-1185">Reference proteome</keyword>
<evidence type="ECO:0000313" key="1">
    <source>
        <dbReference type="EMBL" id="BDU74612.1"/>
    </source>
</evidence>
<reference evidence="2" key="1">
    <citation type="journal article" date="2023" name="Int. J. Syst. Evol. Microbiol.">
        <title>Mesoterricola silvestris gen. nov., sp. nov., Mesoterricola sediminis sp. nov., Geothrix oryzae sp. nov., Geothrix edaphica sp. nov., Geothrix rubra sp. nov., and Geothrix limicola sp. nov., six novel members of Acidobacteriota isolated from soils.</title>
        <authorList>
            <person name="Itoh H."/>
            <person name="Sugisawa Y."/>
            <person name="Mise K."/>
            <person name="Xu Z."/>
            <person name="Kuniyasu M."/>
            <person name="Ushijima N."/>
            <person name="Kawano K."/>
            <person name="Kobayashi E."/>
            <person name="Shiratori Y."/>
            <person name="Masuda Y."/>
            <person name="Senoo K."/>
        </authorList>
    </citation>
    <scope>NUCLEOTIDE SEQUENCE [LARGE SCALE GENOMIC DNA]</scope>
    <source>
        <strain evidence="2">W79</strain>
    </source>
</reference>
<dbReference type="KEGG" id="msil:METEAL_37860"/>
<proteinExistence type="predicted"/>
<dbReference type="Proteomes" id="UP001238179">
    <property type="component" value="Chromosome"/>
</dbReference>
<name>A0AA48GV43_9BACT</name>
<dbReference type="AlphaFoldDB" id="A0AA48GV43"/>
<organism evidence="1 2">
    <name type="scientific">Mesoterricola silvestris</name>
    <dbReference type="NCBI Taxonomy" id="2927979"/>
    <lineage>
        <taxon>Bacteria</taxon>
        <taxon>Pseudomonadati</taxon>
        <taxon>Acidobacteriota</taxon>
        <taxon>Holophagae</taxon>
        <taxon>Holophagales</taxon>
        <taxon>Holophagaceae</taxon>
        <taxon>Mesoterricola</taxon>
    </lineage>
</organism>
<evidence type="ECO:0000313" key="2">
    <source>
        <dbReference type="Proteomes" id="UP001238179"/>
    </source>
</evidence>
<protein>
    <submittedName>
        <fullName evidence="1">Uncharacterized protein</fullName>
    </submittedName>
</protein>
<accession>A0AA48GV43</accession>